<dbReference type="InterPro" id="IPR002192">
    <property type="entry name" value="PPDK_AMP/ATP-bd"/>
</dbReference>
<feature type="domain" description="Pyruvate phosphate dikinase AMP/ATP-binding" evidence="3">
    <location>
        <begin position="182"/>
        <end position="241"/>
    </location>
</feature>
<feature type="compositionally biased region" description="Gly residues" evidence="1">
    <location>
        <begin position="569"/>
        <end position="581"/>
    </location>
</feature>
<accession>A0ABU2MN76</accession>
<feature type="domain" description="Pyruvate phosphate dikinase AMP/ATP-binding" evidence="3">
    <location>
        <begin position="64"/>
        <end position="173"/>
    </location>
</feature>
<evidence type="ECO:0000259" key="3">
    <source>
        <dbReference type="Pfam" id="PF01326"/>
    </source>
</evidence>
<dbReference type="Proteomes" id="UP001183246">
    <property type="component" value="Unassembled WGS sequence"/>
</dbReference>
<evidence type="ECO:0000259" key="2">
    <source>
        <dbReference type="Pfam" id="PF00391"/>
    </source>
</evidence>
<reference evidence="5" key="1">
    <citation type="submission" date="2023-07" db="EMBL/GenBank/DDBJ databases">
        <title>30 novel species of actinomycetes from the DSMZ collection.</title>
        <authorList>
            <person name="Nouioui I."/>
        </authorList>
    </citation>
    <scope>NUCLEOTIDE SEQUENCE [LARGE SCALE GENOMIC DNA]</scope>
    <source>
        <strain evidence="5">DSM 44938</strain>
    </source>
</reference>
<proteinExistence type="predicted"/>
<dbReference type="RefSeq" id="WP_311704205.1">
    <property type="nucleotide sequence ID" value="NZ_JAVREL010000005.1"/>
</dbReference>
<dbReference type="Pfam" id="PF01326">
    <property type="entry name" value="PPDK_N"/>
    <property type="match status" value="2"/>
</dbReference>
<dbReference type="InterPro" id="IPR013815">
    <property type="entry name" value="ATP_grasp_subdomain_1"/>
</dbReference>
<feature type="domain" description="PEP-utilising enzyme mobile" evidence="2">
    <location>
        <begin position="593"/>
        <end position="662"/>
    </location>
</feature>
<dbReference type="PANTHER" id="PTHR43615:SF1">
    <property type="entry name" value="PPDK_N DOMAIN-CONTAINING PROTEIN"/>
    <property type="match status" value="1"/>
</dbReference>
<protein>
    <submittedName>
        <fullName evidence="4">PEP/pyruvate-binding domain-containing protein</fullName>
    </submittedName>
</protein>
<dbReference type="EMBL" id="JAVREL010000005">
    <property type="protein sequence ID" value="MDT0343061.1"/>
    <property type="molecule type" value="Genomic_DNA"/>
</dbReference>
<dbReference type="PANTHER" id="PTHR43615">
    <property type="entry name" value="PHOSPHOENOLPYRUVATE SYNTHASE-RELATED"/>
    <property type="match status" value="1"/>
</dbReference>
<name>A0ABU2MN76_9ACTN</name>
<evidence type="ECO:0000313" key="5">
    <source>
        <dbReference type="Proteomes" id="UP001183246"/>
    </source>
</evidence>
<dbReference type="SUPFAM" id="SSF52009">
    <property type="entry name" value="Phosphohistidine domain"/>
    <property type="match status" value="1"/>
</dbReference>
<dbReference type="Gene3D" id="3.50.30.10">
    <property type="entry name" value="Phosphohistidine domain"/>
    <property type="match status" value="1"/>
</dbReference>
<comment type="caution">
    <text evidence="4">The sequence shown here is derived from an EMBL/GenBank/DDBJ whole genome shotgun (WGS) entry which is preliminary data.</text>
</comment>
<keyword evidence="5" id="KW-1185">Reference proteome</keyword>
<dbReference type="SUPFAM" id="SSF56059">
    <property type="entry name" value="Glutathione synthetase ATP-binding domain-like"/>
    <property type="match status" value="1"/>
</dbReference>
<organism evidence="4 5">
    <name type="scientific">Streptomyces litchfieldiae</name>
    <dbReference type="NCBI Taxonomy" id="3075543"/>
    <lineage>
        <taxon>Bacteria</taxon>
        <taxon>Bacillati</taxon>
        <taxon>Actinomycetota</taxon>
        <taxon>Actinomycetes</taxon>
        <taxon>Kitasatosporales</taxon>
        <taxon>Streptomycetaceae</taxon>
        <taxon>Streptomyces</taxon>
    </lineage>
</organism>
<gene>
    <name evidence="4" type="ORF">RM590_10590</name>
</gene>
<dbReference type="Gene3D" id="3.30.1490.20">
    <property type="entry name" value="ATP-grasp fold, A domain"/>
    <property type="match status" value="1"/>
</dbReference>
<dbReference type="InterPro" id="IPR036637">
    <property type="entry name" value="Phosphohistidine_dom_sf"/>
</dbReference>
<evidence type="ECO:0000313" key="4">
    <source>
        <dbReference type="EMBL" id="MDT0343061.1"/>
    </source>
</evidence>
<sequence>MGIDADRLAVVPLTAERAADATLTGAKAAALARARAAGLPVLPGFALVPGQGSGTALREAWEGLTEPLVVRSSSVLEDTAHASMAGRFATVLEVRGWEGFTRAVRTVLDSAPGDGSVMAVLVQPMVRSTVGGVMFGADPVAGRRDRILISAVRGGPDQLVGGSAQGVRYQVTRLGRLVRTEPPERRGHRVLGRRKLARLVQLARRAERALGGPQDVEFGFDTRDRLWLFQARPITAMAARAVRGARLLGPGPVAETFPGVLQPLEEDLWVEPMSHGLTLALDVAGTAPRRLLRGAPVVLTVGGRAAADLRLLGAVPSAHPVLDFVNPVPGARRASAAWRVGRLRSALPLLALDLMAEVDQELAELPPPGSMLSGELLAALSWGRAVLSALHAQESLAGALLDGGAGPTATGEALAVLAERRAAGDGDGDGDGELIARHPVLLALLPPAVRGTARLPEHTGWTGAPHGVGALPPREGLRLRIRWVQEMQARLVRECAARRRAAKGGGDALGELLSLRWPELTALLEEGREPPDLAERRPRPAVPELPTAFRLAADGQPVPERLGHRKSAPGGGQGAGGGRGTGTAWHGTGPRPDRAVLVVRSLDPALAPRLPGLAGLVSETGSVLSHLAVLAREHRVPTVVGVPGALERCPPGSEVTVDGTTGAVT</sequence>
<feature type="region of interest" description="Disordered" evidence="1">
    <location>
        <begin position="550"/>
        <end position="591"/>
    </location>
</feature>
<evidence type="ECO:0000256" key="1">
    <source>
        <dbReference type="SAM" id="MobiDB-lite"/>
    </source>
</evidence>
<dbReference type="Pfam" id="PF00391">
    <property type="entry name" value="PEP-utilizers"/>
    <property type="match status" value="1"/>
</dbReference>
<dbReference type="InterPro" id="IPR051549">
    <property type="entry name" value="PEP_Utilizing_Enz"/>
</dbReference>
<dbReference type="InterPro" id="IPR008279">
    <property type="entry name" value="PEP-util_enz_mobile_dom"/>
</dbReference>
<dbReference type="Gene3D" id="3.30.470.20">
    <property type="entry name" value="ATP-grasp fold, B domain"/>
    <property type="match status" value="2"/>
</dbReference>